<dbReference type="AlphaFoldDB" id="A0A426Z1V7"/>
<dbReference type="EMBL" id="AMZH03008925">
    <property type="protein sequence ID" value="RRT57956.1"/>
    <property type="molecule type" value="Genomic_DNA"/>
</dbReference>
<reference evidence="2 3" key="1">
    <citation type="journal article" date="2014" name="Agronomy (Basel)">
        <title>A Draft Genome Sequence for Ensete ventricosum, the Drought-Tolerant Tree Against Hunger.</title>
        <authorList>
            <person name="Harrison J."/>
            <person name="Moore K.A."/>
            <person name="Paszkiewicz K."/>
            <person name="Jones T."/>
            <person name="Grant M."/>
            <person name="Ambacheew D."/>
            <person name="Muzemil S."/>
            <person name="Studholme D.J."/>
        </authorList>
    </citation>
    <scope>NUCLEOTIDE SEQUENCE [LARGE SCALE GENOMIC DNA]</scope>
</reference>
<feature type="region of interest" description="Disordered" evidence="1">
    <location>
        <begin position="72"/>
        <end position="111"/>
    </location>
</feature>
<evidence type="ECO:0000313" key="2">
    <source>
        <dbReference type="EMBL" id="RRT57956.1"/>
    </source>
</evidence>
<gene>
    <name evidence="2" type="ORF">B296_00046929</name>
</gene>
<dbReference type="Proteomes" id="UP000287651">
    <property type="component" value="Unassembled WGS sequence"/>
</dbReference>
<proteinExistence type="predicted"/>
<protein>
    <submittedName>
        <fullName evidence="2">Uncharacterized protein</fullName>
    </submittedName>
</protein>
<sequence>MGNLLFLLINLSKNFKYSTSKQIKVPCISPRGNEATPCLTARDQGNELDDSSPRAGTRRHLIFQREDEALFSHPSQPTSPRQPRATFLPAQGDGTSLARGERSRRDVTPFI</sequence>
<evidence type="ECO:0000313" key="3">
    <source>
        <dbReference type="Proteomes" id="UP000287651"/>
    </source>
</evidence>
<organism evidence="2 3">
    <name type="scientific">Ensete ventricosum</name>
    <name type="common">Abyssinian banana</name>
    <name type="synonym">Musa ensete</name>
    <dbReference type="NCBI Taxonomy" id="4639"/>
    <lineage>
        <taxon>Eukaryota</taxon>
        <taxon>Viridiplantae</taxon>
        <taxon>Streptophyta</taxon>
        <taxon>Embryophyta</taxon>
        <taxon>Tracheophyta</taxon>
        <taxon>Spermatophyta</taxon>
        <taxon>Magnoliopsida</taxon>
        <taxon>Liliopsida</taxon>
        <taxon>Zingiberales</taxon>
        <taxon>Musaceae</taxon>
        <taxon>Ensete</taxon>
    </lineage>
</organism>
<evidence type="ECO:0000256" key="1">
    <source>
        <dbReference type="SAM" id="MobiDB-lite"/>
    </source>
</evidence>
<feature type="compositionally biased region" description="Basic and acidic residues" evidence="1">
    <location>
        <begin position="99"/>
        <end position="111"/>
    </location>
</feature>
<comment type="caution">
    <text evidence="2">The sequence shown here is derived from an EMBL/GenBank/DDBJ whole genome shotgun (WGS) entry which is preliminary data.</text>
</comment>
<name>A0A426Z1V7_ENSVE</name>
<accession>A0A426Z1V7</accession>